<organism evidence="3 4">
    <name type="scientific">Bradyrhizobium sediminis</name>
    <dbReference type="NCBI Taxonomy" id="2840469"/>
    <lineage>
        <taxon>Bacteria</taxon>
        <taxon>Pseudomonadati</taxon>
        <taxon>Pseudomonadota</taxon>
        <taxon>Alphaproteobacteria</taxon>
        <taxon>Hyphomicrobiales</taxon>
        <taxon>Nitrobacteraceae</taxon>
        <taxon>Bradyrhizobium</taxon>
    </lineage>
</organism>
<keyword evidence="2" id="KW-1133">Transmembrane helix</keyword>
<evidence type="ECO:0000313" key="3">
    <source>
        <dbReference type="EMBL" id="QWG16916.1"/>
    </source>
</evidence>
<proteinExistence type="predicted"/>
<dbReference type="Proteomes" id="UP000680805">
    <property type="component" value="Chromosome"/>
</dbReference>
<keyword evidence="2" id="KW-0812">Transmembrane</keyword>
<evidence type="ECO:0000256" key="1">
    <source>
        <dbReference type="SAM" id="MobiDB-lite"/>
    </source>
</evidence>
<accession>A0A975NLT8</accession>
<dbReference type="EMBL" id="CP076135">
    <property type="protein sequence ID" value="QWG16916.1"/>
    <property type="molecule type" value="Genomic_DNA"/>
</dbReference>
<dbReference type="AlphaFoldDB" id="A0A975NLT8"/>
<evidence type="ECO:0000313" key="4">
    <source>
        <dbReference type="Proteomes" id="UP000680805"/>
    </source>
</evidence>
<dbReference type="RefSeq" id="WP_215612583.1">
    <property type="nucleotide sequence ID" value="NZ_CP076135.1"/>
</dbReference>
<name>A0A975NLT8_9BRAD</name>
<protein>
    <submittedName>
        <fullName evidence="3">Uncharacterized protein</fullName>
    </submittedName>
</protein>
<feature type="transmembrane region" description="Helical" evidence="2">
    <location>
        <begin position="15"/>
        <end position="35"/>
    </location>
</feature>
<sequence>MDAQSGNNRTHRVPAATAAVLAAIGIASFLFAHFASKADVSTGGISMTSTAVVERAGATLIPTKPRARPGKPEISAASRPSAD</sequence>
<gene>
    <name evidence="3" type="ORF">KMZ68_18265</name>
</gene>
<evidence type="ECO:0000256" key="2">
    <source>
        <dbReference type="SAM" id="Phobius"/>
    </source>
</evidence>
<dbReference type="KEGG" id="bsei:KMZ68_18265"/>
<keyword evidence="2" id="KW-0472">Membrane</keyword>
<reference evidence="3" key="1">
    <citation type="submission" date="2021-06" db="EMBL/GenBank/DDBJ databases">
        <title>Bradyrhizobium sp. S2-11-2 Genome sequencing.</title>
        <authorList>
            <person name="Jin L."/>
        </authorList>
    </citation>
    <scope>NUCLEOTIDE SEQUENCE</scope>
    <source>
        <strain evidence="3">S2-11-2</strain>
    </source>
</reference>
<feature type="region of interest" description="Disordered" evidence="1">
    <location>
        <begin position="57"/>
        <end position="83"/>
    </location>
</feature>